<keyword evidence="6" id="KW-0067">ATP-binding</keyword>
<proteinExistence type="predicted"/>
<dbReference type="GO" id="GO:0004674">
    <property type="term" value="F:protein serine/threonine kinase activity"/>
    <property type="evidence" value="ECO:0007669"/>
    <property type="project" value="UniProtKB-KW"/>
</dbReference>
<organism evidence="7 8">
    <name type="scientific">Prauserella marina</name>
    <dbReference type="NCBI Taxonomy" id="530584"/>
    <lineage>
        <taxon>Bacteria</taxon>
        <taxon>Bacillati</taxon>
        <taxon>Actinomycetota</taxon>
        <taxon>Actinomycetes</taxon>
        <taxon>Pseudonocardiales</taxon>
        <taxon>Pseudonocardiaceae</taxon>
        <taxon>Prauserella</taxon>
    </lineage>
</organism>
<dbReference type="GO" id="GO:0005524">
    <property type="term" value="F:ATP binding"/>
    <property type="evidence" value="ECO:0007669"/>
    <property type="project" value="UniProtKB-UniRule"/>
</dbReference>
<dbReference type="PROSITE" id="PS00107">
    <property type="entry name" value="PROTEIN_KINASE_ATP"/>
    <property type="match status" value="1"/>
</dbReference>
<name>A0A1G6TLZ5_9PSEU</name>
<dbReference type="SUPFAM" id="SSF56112">
    <property type="entry name" value="Protein kinase-like (PK-like)"/>
    <property type="match status" value="1"/>
</dbReference>
<dbReference type="InterPro" id="IPR008271">
    <property type="entry name" value="Ser/Thr_kinase_AS"/>
</dbReference>
<gene>
    <name evidence="7" type="ORF">SAMN05421630_107160</name>
</gene>
<keyword evidence="4" id="KW-0547">Nucleotide-binding</keyword>
<dbReference type="SMART" id="SM00220">
    <property type="entry name" value="S_TKc"/>
    <property type="match status" value="1"/>
</dbReference>
<reference evidence="7 8" key="1">
    <citation type="submission" date="2016-10" db="EMBL/GenBank/DDBJ databases">
        <authorList>
            <person name="de Groot N.N."/>
        </authorList>
    </citation>
    <scope>NUCLEOTIDE SEQUENCE [LARGE SCALE GENOMIC DNA]</scope>
    <source>
        <strain evidence="7 8">CGMCC 4.5506</strain>
    </source>
</reference>
<evidence type="ECO:0000256" key="2">
    <source>
        <dbReference type="ARBA" id="ARBA00022527"/>
    </source>
</evidence>
<accession>A0A1G6TLZ5</accession>
<keyword evidence="3" id="KW-0808">Transferase</keyword>
<evidence type="ECO:0000256" key="6">
    <source>
        <dbReference type="ARBA" id="ARBA00022840"/>
    </source>
</evidence>
<keyword evidence="5 7" id="KW-0418">Kinase</keyword>
<dbReference type="CDD" id="cd14014">
    <property type="entry name" value="STKc_PknB_like"/>
    <property type="match status" value="1"/>
</dbReference>
<keyword evidence="8" id="KW-1185">Reference proteome</keyword>
<dbReference type="AlphaFoldDB" id="A0A1G6TLZ5"/>
<evidence type="ECO:0000256" key="1">
    <source>
        <dbReference type="ARBA" id="ARBA00012513"/>
    </source>
</evidence>
<dbReference type="EMBL" id="FMZE01000007">
    <property type="protein sequence ID" value="SDD29345.1"/>
    <property type="molecule type" value="Genomic_DNA"/>
</dbReference>
<dbReference type="InterPro" id="IPR011009">
    <property type="entry name" value="Kinase-like_dom_sf"/>
</dbReference>
<evidence type="ECO:0000256" key="4">
    <source>
        <dbReference type="ARBA" id="ARBA00022741"/>
    </source>
</evidence>
<protein>
    <recommendedName>
        <fullName evidence="1">non-specific serine/threonine protein kinase</fullName>
        <ecNumber evidence="1">2.7.11.1</ecNumber>
    </recommendedName>
</protein>
<dbReference type="EC" id="2.7.11.1" evidence="1"/>
<sequence length="234" mass="24765">MTDDGELVAERYRLLALVGRGGMGTVWKARDERLDRVVAVKRLETGSGEVATGEAVRRAVREGRVAARLRHPNAIGVHDVVVHDGKPCLVMEFLPARSLSEVLAERQRLPEREVATIGAQIAAALAEAHGEGIVHRDVKPGNVLLTGEGVAKIADFGISRAVGEATVTGDGLVAGTPAYFAPEVADGEAADFASDVFSLGATLYAALEGRLPFGDNDNPMVLLRRISAGNSRRP</sequence>
<evidence type="ECO:0000256" key="3">
    <source>
        <dbReference type="ARBA" id="ARBA00022679"/>
    </source>
</evidence>
<dbReference type="Gene3D" id="1.10.510.10">
    <property type="entry name" value="Transferase(Phosphotransferase) domain 1"/>
    <property type="match status" value="1"/>
</dbReference>
<dbReference type="PROSITE" id="PS50011">
    <property type="entry name" value="PROTEIN_KINASE_DOM"/>
    <property type="match status" value="1"/>
</dbReference>
<dbReference type="PROSITE" id="PS00108">
    <property type="entry name" value="PROTEIN_KINASE_ST"/>
    <property type="match status" value="1"/>
</dbReference>
<dbReference type="STRING" id="530584.SAMN05421630_107160"/>
<dbReference type="InterPro" id="IPR000719">
    <property type="entry name" value="Prot_kinase_dom"/>
</dbReference>
<dbReference type="InterPro" id="IPR017441">
    <property type="entry name" value="Protein_kinase_ATP_BS"/>
</dbReference>
<dbReference type="PANTHER" id="PTHR43289:SF6">
    <property type="entry name" value="SERINE_THREONINE-PROTEIN KINASE NEKL-3"/>
    <property type="match status" value="1"/>
</dbReference>
<dbReference type="Pfam" id="PF00069">
    <property type="entry name" value="Pkinase"/>
    <property type="match status" value="1"/>
</dbReference>
<dbReference type="PANTHER" id="PTHR43289">
    <property type="entry name" value="MITOGEN-ACTIVATED PROTEIN KINASE KINASE KINASE 20-RELATED"/>
    <property type="match status" value="1"/>
</dbReference>
<keyword evidence="2" id="KW-0723">Serine/threonine-protein kinase</keyword>
<dbReference type="RefSeq" id="WP_338061478.1">
    <property type="nucleotide sequence ID" value="NZ_CP016353.1"/>
</dbReference>
<dbReference type="Proteomes" id="UP000199494">
    <property type="component" value="Unassembled WGS sequence"/>
</dbReference>
<evidence type="ECO:0000313" key="8">
    <source>
        <dbReference type="Proteomes" id="UP000199494"/>
    </source>
</evidence>
<evidence type="ECO:0000256" key="5">
    <source>
        <dbReference type="ARBA" id="ARBA00022777"/>
    </source>
</evidence>
<evidence type="ECO:0000313" key="7">
    <source>
        <dbReference type="EMBL" id="SDD29345.1"/>
    </source>
</evidence>